<feature type="transmembrane region" description="Helical" evidence="1">
    <location>
        <begin position="81"/>
        <end position="102"/>
    </location>
</feature>
<comment type="caution">
    <text evidence="2">The sequence shown here is derived from an EMBL/GenBank/DDBJ whole genome shotgun (WGS) entry which is preliminary data.</text>
</comment>
<name>A0ABP7WPY2_9SPHI</name>
<protein>
    <recommendedName>
        <fullName evidence="4">Lysylphosphatidylglycerol synthase-like protein</fullName>
    </recommendedName>
</protein>
<evidence type="ECO:0000313" key="2">
    <source>
        <dbReference type="EMBL" id="GAA4094073.1"/>
    </source>
</evidence>
<dbReference type="EMBL" id="BAABCV010000005">
    <property type="protein sequence ID" value="GAA4094073.1"/>
    <property type="molecule type" value="Genomic_DNA"/>
</dbReference>
<evidence type="ECO:0000256" key="1">
    <source>
        <dbReference type="SAM" id="Phobius"/>
    </source>
</evidence>
<sequence>MLTSIAKKFFSYLLKATILVLAFVFIYHQYLIKGNNLKEFQNAIARLSHKEVTIVMSVVVLLMLANWLVECLKWQYLTRKLVKVSLWECIEGVFCGLTWAIFTPNRIGEYGGRVMFLPPRKRIHGVFAMAVGSFGQNVITNVLGSAALIWFCYTFLHLNGWILTLITLVGLAFSTFFLIAFFNIKWLVRLLNSISFLRKYHRFFDIMGAYEFSELVKIMCFCLTRFFIFSFQYYLVIHLVIPEIAFVDVILMVFIVFFVQSALPSLDLLDVPVRATASATLFAYVTSQQVAVIAAFTSIWLINLIIPAILGSVFIFNLKFFDRNI</sequence>
<feature type="transmembrane region" description="Helical" evidence="1">
    <location>
        <begin position="123"/>
        <end position="156"/>
    </location>
</feature>
<evidence type="ECO:0008006" key="4">
    <source>
        <dbReference type="Google" id="ProtNLM"/>
    </source>
</evidence>
<dbReference type="Proteomes" id="UP001500841">
    <property type="component" value="Unassembled WGS sequence"/>
</dbReference>
<keyword evidence="1" id="KW-0472">Membrane</keyword>
<proteinExistence type="predicted"/>
<feature type="transmembrane region" description="Helical" evidence="1">
    <location>
        <begin position="162"/>
        <end position="188"/>
    </location>
</feature>
<feature type="transmembrane region" description="Helical" evidence="1">
    <location>
        <begin position="234"/>
        <end position="259"/>
    </location>
</feature>
<keyword evidence="1" id="KW-0812">Transmembrane</keyword>
<keyword evidence="1" id="KW-1133">Transmembrane helix</keyword>
<keyword evidence="3" id="KW-1185">Reference proteome</keyword>
<feature type="transmembrane region" description="Helical" evidence="1">
    <location>
        <begin position="291"/>
        <end position="316"/>
    </location>
</feature>
<reference evidence="3" key="1">
    <citation type="journal article" date="2019" name="Int. J. Syst. Evol. Microbiol.">
        <title>The Global Catalogue of Microorganisms (GCM) 10K type strain sequencing project: providing services to taxonomists for standard genome sequencing and annotation.</title>
        <authorList>
            <consortium name="The Broad Institute Genomics Platform"/>
            <consortium name="The Broad Institute Genome Sequencing Center for Infectious Disease"/>
            <person name="Wu L."/>
            <person name="Ma J."/>
        </authorList>
    </citation>
    <scope>NUCLEOTIDE SEQUENCE [LARGE SCALE GENOMIC DNA]</scope>
    <source>
        <strain evidence="3">JCM 17085</strain>
    </source>
</reference>
<feature type="transmembrane region" description="Helical" evidence="1">
    <location>
        <begin position="209"/>
        <end position="228"/>
    </location>
</feature>
<feature type="transmembrane region" description="Helical" evidence="1">
    <location>
        <begin position="12"/>
        <end position="31"/>
    </location>
</feature>
<feature type="transmembrane region" description="Helical" evidence="1">
    <location>
        <begin position="52"/>
        <end position="69"/>
    </location>
</feature>
<dbReference type="RefSeq" id="WP_345102670.1">
    <property type="nucleotide sequence ID" value="NZ_BAABCV010000005.1"/>
</dbReference>
<accession>A0ABP7WPY2</accession>
<organism evidence="2 3">
    <name type="scientific">Mucilaginibacter panaciglaebae</name>
    <dbReference type="NCBI Taxonomy" id="502331"/>
    <lineage>
        <taxon>Bacteria</taxon>
        <taxon>Pseudomonadati</taxon>
        <taxon>Bacteroidota</taxon>
        <taxon>Sphingobacteriia</taxon>
        <taxon>Sphingobacteriales</taxon>
        <taxon>Sphingobacteriaceae</taxon>
        <taxon>Mucilaginibacter</taxon>
    </lineage>
</organism>
<gene>
    <name evidence="2" type="ORF">GCM10022392_15820</name>
</gene>
<evidence type="ECO:0000313" key="3">
    <source>
        <dbReference type="Proteomes" id="UP001500841"/>
    </source>
</evidence>